<sequence>MGRSPFRGMLAGLCLVLAACSGGSNSTSSVGTAPPNTTTPTDTGCTGSCTTAQSFLTTADVEKIVAQAAAEAQAQNRRAVIAVVDRVGNVLAVYGMPERRATIPITSGRGVTGGLEGLEVPPELAAIAKAVTGAYLSSEGNAFSTRTASQIVQEHFNPGEFNAPSGPLFGVQFSQLPCSDLSTRFTSGVGVGPHRSPLGLSADPGGFPLYKAGAPVGGIGVLADERYSLDPSIGDTDRDIDELIALAGTFGYAAPVERRGDRITADGKTFRFTDVEFSHLARDPATAPSLASQGNGTMMAVPGYFGGTVLAGTAFGQAASGIRPDAGDYPNLDAFVLDDGAGNNRYAPRAGTDGANGLTATEARTVVQEALGIANRTRAQIRRPLSTPARVSISVVDTNGTVLALARTRDAPVFGLDVSLQKARAALLFSAATTAADLAAAANARYLNAALDLPNGTVNLSTTGQGDIAARVGQLRSFLGLPTALADTSNAFSNRAVGNLARPYYPDGIISSRAGPLSLNFASWSPFQDGLQLDLVYNAVASHLAFYLNQRGLALTLDGAPLVPAPTPGNPMPIGDVAQNCTGIARAANGIQIFPGSVPIYRGSVLVGAIGVSGDGVDQDDMISFLGVHNAAARLNGSIGNAPREKRVDRLEPAAARLRYVQCPQAPFIGSTDDNVCEGK</sequence>
<evidence type="ECO:0000256" key="1">
    <source>
        <dbReference type="SAM" id="SignalP"/>
    </source>
</evidence>
<dbReference type="PANTHER" id="PTHR34309:SF1">
    <property type="entry name" value="PROTEIN GLCG"/>
    <property type="match status" value="1"/>
</dbReference>
<name>A0ABY6BJX9_9GAMM</name>
<dbReference type="InterPro" id="IPR038084">
    <property type="entry name" value="PduO/GlcC-like_sf"/>
</dbReference>
<reference evidence="2" key="1">
    <citation type="submission" date="2022-09" db="EMBL/GenBank/DDBJ databases">
        <title>Tahibacter sp. nov., isolated from a fresh water.</title>
        <authorList>
            <person name="Baek J.H."/>
            <person name="Lee J.K."/>
            <person name="Kim J.M."/>
            <person name="Jeon C.O."/>
        </authorList>
    </citation>
    <scope>NUCLEOTIDE SEQUENCE</scope>
    <source>
        <strain evidence="2">W38</strain>
    </source>
</reference>
<feature type="signal peptide" evidence="1">
    <location>
        <begin position="1"/>
        <end position="26"/>
    </location>
</feature>
<evidence type="ECO:0000313" key="3">
    <source>
        <dbReference type="Proteomes" id="UP001064632"/>
    </source>
</evidence>
<dbReference type="SUPFAM" id="SSF143744">
    <property type="entry name" value="GlcG-like"/>
    <property type="match status" value="3"/>
</dbReference>
<dbReference type="InterPro" id="IPR052517">
    <property type="entry name" value="GlcG_carb_metab_protein"/>
</dbReference>
<evidence type="ECO:0000313" key="2">
    <source>
        <dbReference type="EMBL" id="UXI70323.1"/>
    </source>
</evidence>
<keyword evidence="1" id="KW-0732">Signal</keyword>
<protein>
    <submittedName>
        <fullName evidence="2">Heme-binding protein</fullName>
    </submittedName>
</protein>
<dbReference type="Gene3D" id="3.30.450.150">
    <property type="entry name" value="Haem-degrading domain"/>
    <property type="match status" value="3"/>
</dbReference>
<dbReference type="PANTHER" id="PTHR34309">
    <property type="entry name" value="SLR1406 PROTEIN"/>
    <property type="match status" value="1"/>
</dbReference>
<dbReference type="Pfam" id="PF03928">
    <property type="entry name" value="HbpS-like"/>
    <property type="match status" value="2"/>
</dbReference>
<dbReference type="PROSITE" id="PS51257">
    <property type="entry name" value="PROKAR_LIPOPROTEIN"/>
    <property type="match status" value="1"/>
</dbReference>
<dbReference type="RefSeq" id="WP_261697274.1">
    <property type="nucleotide sequence ID" value="NZ_CP104694.1"/>
</dbReference>
<feature type="chain" id="PRO_5045936483" evidence="1">
    <location>
        <begin position="27"/>
        <end position="680"/>
    </location>
</feature>
<accession>A0ABY6BJX9</accession>
<dbReference type="Proteomes" id="UP001064632">
    <property type="component" value="Chromosome"/>
</dbReference>
<organism evidence="2 3">
    <name type="scientific">Tahibacter amnicola</name>
    <dbReference type="NCBI Taxonomy" id="2976241"/>
    <lineage>
        <taxon>Bacteria</taxon>
        <taxon>Pseudomonadati</taxon>
        <taxon>Pseudomonadota</taxon>
        <taxon>Gammaproteobacteria</taxon>
        <taxon>Lysobacterales</taxon>
        <taxon>Rhodanobacteraceae</taxon>
        <taxon>Tahibacter</taxon>
    </lineage>
</organism>
<gene>
    <name evidence="2" type="ORF">N4264_12010</name>
</gene>
<dbReference type="EMBL" id="CP104694">
    <property type="protein sequence ID" value="UXI70323.1"/>
    <property type="molecule type" value="Genomic_DNA"/>
</dbReference>
<keyword evidence="3" id="KW-1185">Reference proteome</keyword>
<proteinExistence type="predicted"/>
<dbReference type="InterPro" id="IPR005624">
    <property type="entry name" value="PduO/GlcC-like"/>
</dbReference>